<evidence type="ECO:0000256" key="1">
    <source>
        <dbReference type="ARBA" id="ARBA00004742"/>
    </source>
</evidence>
<evidence type="ECO:0000256" key="10">
    <source>
        <dbReference type="ARBA" id="ARBA00023239"/>
    </source>
</evidence>
<accession>A0A225CND7</accession>
<evidence type="ECO:0000313" key="16">
    <source>
        <dbReference type="Proteomes" id="UP000215316"/>
    </source>
</evidence>
<comment type="subcellular location">
    <subcellularLocation>
        <location evidence="11">Cytoplasm</location>
    </subcellularLocation>
</comment>
<dbReference type="InterPro" id="IPR035078">
    <property type="entry name" value="PEP_carboxykinase_GTP_N"/>
</dbReference>
<comment type="pathway">
    <text evidence="1 11">Carbohydrate biosynthesis; gluconeogenesis.</text>
</comment>
<evidence type="ECO:0000256" key="6">
    <source>
        <dbReference type="ARBA" id="ARBA00022741"/>
    </source>
</evidence>
<dbReference type="HAMAP" id="MF_00452">
    <property type="entry name" value="PEPCK_GTP"/>
    <property type="match status" value="1"/>
</dbReference>
<protein>
    <recommendedName>
        <fullName evidence="11">Phosphoenolpyruvate carboxykinase [GTP]</fullName>
        <shortName evidence="11">PEP carboxykinase</shortName>
        <shortName evidence="11">PEPCK</shortName>
        <ecNumber evidence="11">4.1.1.32</ecNumber>
    </recommendedName>
    <alternativeName>
        <fullName evidence="11">GTP-dependent phosphoenolpyruvate carboxykinase</fullName>
        <shortName evidence="11">GTP-PEPCK</shortName>
    </alternativeName>
</protein>
<dbReference type="RefSeq" id="WP_094130478.1">
    <property type="nucleotide sequence ID" value="NZ_CP040788.1"/>
</dbReference>
<evidence type="ECO:0000313" key="15">
    <source>
        <dbReference type="EMBL" id="OQJ63903.1"/>
    </source>
</evidence>
<dbReference type="PROSITE" id="PS00505">
    <property type="entry name" value="PEPCK_GTP"/>
    <property type="match status" value="1"/>
</dbReference>
<dbReference type="GO" id="GO:0046327">
    <property type="term" value="P:glycerol biosynthetic process from pyruvate"/>
    <property type="evidence" value="ECO:0007669"/>
    <property type="project" value="TreeGrafter"/>
</dbReference>
<sequence>MTTIQDAPPLTAAGPRAADPAAADAAAPPAATPAAAPLPPGTEAPALCRDPRIAAWVAGVAALTHPDRVVWCTGSVAEYDRLTRQMVDAGTLIKLNPEWRPHSFLARSDPADVARVEDRTFICSAREEDAGPTNNWRDPDETRAELRELFAGSMRGRTLYVVPFSMGPLGGAISQLGVQITDSPYVVASMALMTRMGDDALRLIGPDTAWVRALHGLGAPLVDDAGRRTPDVPWPHNPDKRICHFPEEREIISFGSGYGGNALLGKKCFSLRIASAMARDEGWLAEHMLLIRITSPEGRRFHVAAAFPSACGKTNLAMLTPTIPGWTVETLGDDIAWLRPDAQGRLRAVNPERGLFGVAPGTGEATNPVAMSTIWGNAIYTNVALRPDGDVWWEGMTPTPPAGLVDWQGRPWSPASGTPAAHPNARFTVGIEQCPTLADGWDDPDGVVVDAILFGGRRATNVPLVAEADDWEHGVFVGATMASERTAAAEGRVGELRHDPFAMQPFVGYDMADHWRHWLEVGAGLGAGAPRVFQVNWFRRGDDGSFLWPGFGENARVLEWIVRRVEDRVDVRPSPVGGLPLADDLDVAGLDLAEGALDELLALDPASWLEELDAVDAHFARFGGRVPPELTARVDAMRRAFRAAREDYDA</sequence>
<feature type="binding site" evidence="11">
    <location>
        <position position="426"/>
    </location>
    <ligand>
        <name>GTP</name>
        <dbReference type="ChEBI" id="CHEBI:37565"/>
    </ligand>
</feature>
<name>A0A225CND7_9MICO</name>
<dbReference type="Gene3D" id="3.90.228.20">
    <property type="match status" value="1"/>
</dbReference>
<feature type="binding site" evidence="11">
    <location>
        <begin position="424"/>
        <end position="426"/>
    </location>
    <ligand>
        <name>substrate</name>
    </ligand>
</feature>
<reference evidence="15" key="1">
    <citation type="submission" date="2017-08" db="EMBL/GenBank/DDBJ databases">
        <title>Genomes of multiple Clavibacter strains from different subspecies.</title>
        <authorList>
            <person name="Yuan X.-K."/>
            <person name="Li X.-S."/>
            <person name="Nie J."/>
            <person name="De Boer S.H."/>
        </authorList>
    </citation>
    <scope>NUCLEOTIDE SEQUENCE [LARGE SCALE GENOMIC DNA]</scope>
    <source>
        <strain evidence="15">ATCC 33566</strain>
    </source>
</reference>
<feature type="domain" description="Phosphoenolpyruvate carboxykinase GTP-utilising N-terminal" evidence="14">
    <location>
        <begin position="56"/>
        <end position="279"/>
    </location>
</feature>
<dbReference type="CDD" id="cd00819">
    <property type="entry name" value="PEPCK_GTP"/>
    <property type="match status" value="1"/>
</dbReference>
<dbReference type="Pfam" id="PF00821">
    <property type="entry name" value="PEPCK_GTP"/>
    <property type="match status" value="1"/>
</dbReference>
<dbReference type="Gene3D" id="3.40.449.10">
    <property type="entry name" value="Phosphoenolpyruvate Carboxykinase, domain 1"/>
    <property type="match status" value="1"/>
</dbReference>
<keyword evidence="9 11" id="KW-0464">Manganese</keyword>
<dbReference type="Gene3D" id="2.170.8.10">
    <property type="entry name" value="Phosphoenolpyruvate Carboxykinase, domain 2"/>
    <property type="match status" value="1"/>
</dbReference>
<dbReference type="GO" id="GO:0016301">
    <property type="term" value="F:kinase activity"/>
    <property type="evidence" value="ECO:0007669"/>
    <property type="project" value="UniProtKB-KW"/>
</dbReference>
<dbReference type="SUPFAM" id="SSF68923">
    <property type="entry name" value="PEP carboxykinase N-terminal domain"/>
    <property type="match status" value="1"/>
</dbReference>
<dbReference type="GO" id="GO:0005525">
    <property type="term" value="F:GTP binding"/>
    <property type="evidence" value="ECO:0007669"/>
    <property type="project" value="UniProtKB-UniRule"/>
</dbReference>
<evidence type="ECO:0000256" key="11">
    <source>
        <dbReference type="HAMAP-Rule" id="MF_00452"/>
    </source>
</evidence>
<dbReference type="GO" id="GO:0019543">
    <property type="term" value="P:propionate catabolic process"/>
    <property type="evidence" value="ECO:0007669"/>
    <property type="project" value="TreeGrafter"/>
</dbReference>
<keyword evidence="11" id="KW-0963">Cytoplasm</keyword>
<dbReference type="InterPro" id="IPR013035">
    <property type="entry name" value="PEP_carboxykinase_C"/>
</dbReference>
<evidence type="ECO:0000256" key="9">
    <source>
        <dbReference type="ARBA" id="ARBA00023211"/>
    </source>
</evidence>
<comment type="function">
    <text evidence="11">Catalyzes the conversion of oxaloacetate (OAA) to phosphoenolpyruvate (PEP), the rate-limiting step in the metabolic pathway that produces glucose from lactate and other precursors derived from the citric acid cycle.</text>
</comment>
<gene>
    <name evidence="11" type="primary">pckG</name>
    <name evidence="15" type="ORF">B5P24_13310</name>
</gene>
<feature type="binding site" evidence="11">
    <location>
        <position position="115"/>
    </location>
    <ligand>
        <name>substrate</name>
    </ligand>
</feature>
<dbReference type="NCBIfam" id="NF003253">
    <property type="entry name" value="PRK04210.1"/>
    <property type="match status" value="1"/>
</dbReference>
<dbReference type="PANTHER" id="PTHR11561">
    <property type="entry name" value="PHOSPHOENOLPYRUVATE CARBOXYKINASE"/>
    <property type="match status" value="1"/>
</dbReference>
<feature type="binding site" evidence="11">
    <location>
        <position position="457"/>
    </location>
    <ligand>
        <name>GTP</name>
        <dbReference type="ChEBI" id="CHEBI:37565"/>
    </ligand>
</feature>
<evidence type="ECO:0000256" key="3">
    <source>
        <dbReference type="ARBA" id="ARBA00011245"/>
    </source>
</evidence>
<comment type="subunit">
    <text evidence="3 11">Monomer.</text>
</comment>
<dbReference type="EC" id="4.1.1.32" evidence="11"/>
<feature type="active site" evidence="11">
    <location>
        <position position="311"/>
    </location>
</feature>
<dbReference type="AlphaFoldDB" id="A0A225CND7"/>
<feature type="binding site" evidence="11">
    <location>
        <position position="309"/>
    </location>
    <ligand>
        <name>substrate</name>
    </ligand>
</feature>
<evidence type="ECO:0000256" key="8">
    <source>
        <dbReference type="ARBA" id="ARBA00023134"/>
    </source>
</evidence>
<keyword evidence="8 11" id="KW-0342">GTP-binding</keyword>
<feature type="binding site" evidence="11">
    <location>
        <position position="334"/>
    </location>
    <ligand>
        <name>Mn(2+)</name>
        <dbReference type="ChEBI" id="CHEBI:29035"/>
    </ligand>
</feature>
<keyword evidence="7 11" id="KW-0210">Decarboxylase</keyword>
<dbReference type="GO" id="GO:0006107">
    <property type="term" value="P:oxaloacetate metabolic process"/>
    <property type="evidence" value="ECO:0007669"/>
    <property type="project" value="TreeGrafter"/>
</dbReference>
<dbReference type="GO" id="GO:0030145">
    <property type="term" value="F:manganese ion binding"/>
    <property type="evidence" value="ECO:0007669"/>
    <property type="project" value="UniProtKB-UniRule"/>
</dbReference>
<dbReference type="UniPathway" id="UPA00138"/>
<evidence type="ECO:0000259" key="14">
    <source>
        <dbReference type="Pfam" id="PF17297"/>
    </source>
</evidence>
<dbReference type="PIRSF" id="PIRSF001348">
    <property type="entry name" value="PEP_carboxykinase_GTP"/>
    <property type="match status" value="1"/>
</dbReference>
<dbReference type="InterPro" id="IPR018091">
    <property type="entry name" value="PEP_carboxykin_GTP_CS"/>
</dbReference>
<feature type="compositionally biased region" description="Low complexity" evidence="12">
    <location>
        <begin position="12"/>
        <end position="35"/>
    </location>
</feature>
<dbReference type="GO" id="GO:0004613">
    <property type="term" value="F:phosphoenolpyruvate carboxykinase (GTP) activity"/>
    <property type="evidence" value="ECO:0007669"/>
    <property type="project" value="UniProtKB-UniRule"/>
</dbReference>
<dbReference type="OrthoDB" id="9758871at2"/>
<dbReference type="EMBL" id="MZMQ01000001">
    <property type="protein sequence ID" value="OQJ63903.1"/>
    <property type="molecule type" value="Genomic_DNA"/>
</dbReference>
<dbReference type="InterPro" id="IPR008209">
    <property type="entry name" value="PEP_carboxykinase_GTP"/>
</dbReference>
<comment type="catalytic activity">
    <reaction evidence="11">
        <text>oxaloacetate + GTP = phosphoenolpyruvate + GDP + CO2</text>
        <dbReference type="Rhea" id="RHEA:10388"/>
        <dbReference type="ChEBI" id="CHEBI:16452"/>
        <dbReference type="ChEBI" id="CHEBI:16526"/>
        <dbReference type="ChEBI" id="CHEBI:37565"/>
        <dbReference type="ChEBI" id="CHEBI:58189"/>
        <dbReference type="ChEBI" id="CHEBI:58702"/>
        <dbReference type="EC" id="4.1.1.32"/>
    </reaction>
</comment>
<dbReference type="GO" id="GO:0006094">
    <property type="term" value="P:gluconeogenesis"/>
    <property type="evidence" value="ECO:0007669"/>
    <property type="project" value="UniProtKB-UniRule"/>
</dbReference>
<keyword evidence="5 11" id="KW-0479">Metal-binding</keyword>
<feature type="binding site" evidence="11">
    <location>
        <begin position="551"/>
        <end position="554"/>
    </location>
    <ligand>
        <name>GTP</name>
        <dbReference type="ChEBI" id="CHEBI:37565"/>
    </ligand>
</feature>
<dbReference type="GO" id="GO:0042594">
    <property type="term" value="P:response to starvation"/>
    <property type="evidence" value="ECO:0007669"/>
    <property type="project" value="TreeGrafter"/>
</dbReference>
<dbReference type="InterPro" id="IPR035077">
    <property type="entry name" value="PEP_carboxykinase_GTP_C"/>
</dbReference>
<dbReference type="GO" id="GO:0005829">
    <property type="term" value="C:cytosol"/>
    <property type="evidence" value="ECO:0007669"/>
    <property type="project" value="TreeGrafter"/>
</dbReference>
<evidence type="ECO:0000256" key="5">
    <source>
        <dbReference type="ARBA" id="ARBA00022723"/>
    </source>
</evidence>
<keyword evidence="16" id="KW-1185">Reference proteome</keyword>
<evidence type="ECO:0000256" key="4">
    <source>
        <dbReference type="ARBA" id="ARBA00022432"/>
    </source>
</evidence>
<evidence type="ECO:0000256" key="2">
    <source>
        <dbReference type="ARBA" id="ARBA00005796"/>
    </source>
</evidence>
<evidence type="ECO:0000256" key="12">
    <source>
        <dbReference type="SAM" id="MobiDB-lite"/>
    </source>
</evidence>
<comment type="caution">
    <text evidence="15">The sequence shown here is derived from an EMBL/GenBank/DDBJ whole genome shotgun (WGS) entry which is preliminary data.</text>
</comment>
<dbReference type="GO" id="GO:0071333">
    <property type="term" value="P:cellular response to glucose stimulus"/>
    <property type="evidence" value="ECO:0007669"/>
    <property type="project" value="TreeGrafter"/>
</dbReference>
<evidence type="ECO:0000256" key="7">
    <source>
        <dbReference type="ARBA" id="ARBA00022793"/>
    </source>
</evidence>
<proteinExistence type="inferred from homology"/>
<evidence type="ECO:0000259" key="13">
    <source>
        <dbReference type="Pfam" id="PF00821"/>
    </source>
</evidence>
<dbReference type="GO" id="GO:0033993">
    <property type="term" value="P:response to lipid"/>
    <property type="evidence" value="ECO:0007669"/>
    <property type="project" value="TreeGrafter"/>
</dbReference>
<feature type="region of interest" description="Disordered" evidence="12">
    <location>
        <begin position="1"/>
        <end position="38"/>
    </location>
</feature>
<feature type="binding site" evidence="11">
    <location>
        <begin position="310"/>
        <end position="315"/>
    </location>
    <ligand>
        <name>GTP</name>
        <dbReference type="ChEBI" id="CHEBI:37565"/>
    </ligand>
</feature>
<comment type="cofactor">
    <cofactor evidence="11">
        <name>Mn(2+)</name>
        <dbReference type="ChEBI" id="CHEBI:29035"/>
    </cofactor>
    <text evidence="11">Binds 1 Mn(2+) ion per subunit.</text>
</comment>
<feature type="binding site" evidence="11">
    <location>
        <position position="287"/>
    </location>
    <ligand>
        <name>Mn(2+)</name>
        <dbReference type="ChEBI" id="CHEBI:29035"/>
    </ligand>
</feature>
<feature type="binding site" evidence="11">
    <location>
        <position position="267"/>
    </location>
    <ligand>
        <name>Mn(2+)</name>
        <dbReference type="ChEBI" id="CHEBI:29035"/>
    </ligand>
</feature>
<dbReference type="FunFam" id="3.40.449.10:FF:000005">
    <property type="entry name" value="Phosphoenolpyruvate carboxykinase [GTP]"/>
    <property type="match status" value="1"/>
</dbReference>
<dbReference type="PANTHER" id="PTHR11561:SF0">
    <property type="entry name" value="PHOSPHOENOLPYRUVATE CARBOXYKINASE [GTP]-RELATED"/>
    <property type="match status" value="1"/>
</dbReference>
<dbReference type="Proteomes" id="UP000215316">
    <property type="component" value="Unassembled WGS sequence"/>
</dbReference>
<feature type="domain" description="Phosphoenolpyruvate carboxykinase C-terminal P-loop" evidence="13">
    <location>
        <begin position="283"/>
        <end position="638"/>
    </location>
</feature>
<keyword evidence="4 11" id="KW-0312">Gluconeogenesis</keyword>
<dbReference type="SUPFAM" id="SSF53795">
    <property type="entry name" value="PEP carboxykinase-like"/>
    <property type="match status" value="1"/>
</dbReference>
<keyword evidence="6 11" id="KW-0547">Nucleotide-binding</keyword>
<dbReference type="InterPro" id="IPR008210">
    <property type="entry name" value="PEP_carboxykinase_N"/>
</dbReference>
<dbReference type="Pfam" id="PF17297">
    <property type="entry name" value="PEPCK_N"/>
    <property type="match status" value="1"/>
</dbReference>
<organism evidence="15 16">
    <name type="scientific">Clavibacter tessellarius</name>
    <dbReference type="NCBI Taxonomy" id="31965"/>
    <lineage>
        <taxon>Bacteria</taxon>
        <taxon>Bacillati</taxon>
        <taxon>Actinomycetota</taxon>
        <taxon>Actinomycetes</taxon>
        <taxon>Micrococcales</taxon>
        <taxon>Microbacteriaceae</taxon>
        <taxon>Clavibacter</taxon>
    </lineage>
</organism>
<keyword evidence="10 11" id="KW-0456">Lyase</keyword>
<feature type="binding site" evidence="11">
    <location>
        <begin position="258"/>
        <end position="260"/>
    </location>
    <ligand>
        <name>substrate</name>
    </ligand>
</feature>
<comment type="similarity">
    <text evidence="2 11">Belongs to the phosphoenolpyruvate carboxykinase [GTP] family.</text>
</comment>